<gene>
    <name evidence="2" type="ORF">BKP35_01730</name>
</gene>
<feature type="transmembrane region" description="Helical" evidence="1">
    <location>
        <begin position="7"/>
        <end position="29"/>
    </location>
</feature>
<keyword evidence="1" id="KW-0812">Transmembrane</keyword>
<keyword evidence="3" id="KW-1185">Reference proteome</keyword>
<name>A0A1S2LTP3_9BACI</name>
<accession>A0A1S2LTP3</accession>
<protein>
    <submittedName>
        <fullName evidence="2">Uncharacterized protein</fullName>
    </submittedName>
</protein>
<evidence type="ECO:0000313" key="3">
    <source>
        <dbReference type="Proteomes" id="UP000180098"/>
    </source>
</evidence>
<comment type="caution">
    <text evidence="2">The sequence shown here is derived from an EMBL/GenBank/DDBJ whole genome shotgun (WGS) entry which is preliminary data.</text>
</comment>
<dbReference type="Proteomes" id="UP000180098">
    <property type="component" value="Unassembled WGS sequence"/>
</dbReference>
<feature type="transmembrane region" description="Helical" evidence="1">
    <location>
        <begin position="35"/>
        <end position="58"/>
    </location>
</feature>
<reference evidence="2 3" key="1">
    <citation type="submission" date="2016-10" db="EMBL/GenBank/DDBJ databases">
        <title>Draft genome sequences of four alkaliphilic bacteria belonging to the Anaerobacillus genus.</title>
        <authorList>
            <person name="Bassil N.M."/>
            <person name="Lloyd J.R."/>
        </authorList>
    </citation>
    <scope>NUCLEOTIDE SEQUENCE [LARGE SCALE GENOMIC DNA]</scope>
    <source>
        <strain evidence="2 3">DSM 15340</strain>
    </source>
</reference>
<dbReference type="EMBL" id="MLQQ01000001">
    <property type="protein sequence ID" value="OIJ15736.1"/>
    <property type="molecule type" value="Genomic_DNA"/>
</dbReference>
<keyword evidence="1" id="KW-1133">Transmembrane helix</keyword>
<dbReference type="AlphaFoldDB" id="A0A1S2LTP3"/>
<keyword evidence="1" id="KW-0472">Membrane</keyword>
<dbReference type="RefSeq" id="WP_071311661.1">
    <property type="nucleotide sequence ID" value="NZ_MLQQ01000001.1"/>
</dbReference>
<evidence type="ECO:0000256" key="1">
    <source>
        <dbReference type="SAM" id="Phobius"/>
    </source>
</evidence>
<sequence length="67" mass="7251">MNNKVARVLFVIGVLTIIFGGAVGVFLMLSDFTGLLFFISAVVSGVFVIGFSEIIKLLDEINKKIKS</sequence>
<evidence type="ECO:0000313" key="2">
    <source>
        <dbReference type="EMBL" id="OIJ15736.1"/>
    </source>
</evidence>
<proteinExistence type="predicted"/>
<organism evidence="2 3">
    <name type="scientific">Anaerobacillus arseniciselenatis</name>
    <dbReference type="NCBI Taxonomy" id="85682"/>
    <lineage>
        <taxon>Bacteria</taxon>
        <taxon>Bacillati</taxon>
        <taxon>Bacillota</taxon>
        <taxon>Bacilli</taxon>
        <taxon>Bacillales</taxon>
        <taxon>Bacillaceae</taxon>
        <taxon>Anaerobacillus</taxon>
    </lineage>
</organism>
<dbReference type="OrthoDB" id="2623866at2"/>